<dbReference type="AlphaFoldDB" id="A0A9P1MB15"/>
<feature type="compositionally biased region" description="Basic and acidic residues" evidence="1">
    <location>
        <begin position="377"/>
        <end position="392"/>
    </location>
</feature>
<sequence>MRYEQERWVLDGEENTTFTMFFVMFRIQGPLFSVGFADIAGLTGVLPEVGQGGGAAWFSAREGSFWFAAGFKATAFQMLSVDALVVVQLNPEVQLGIYGLGIACTLDVGAGTFKLEAQLSPRSFILDSSCHLTGGLALYAWFAPRVPSSDPEIKDMQGDWVSALRISGEAYFAVTPRVCMAGGKLNAALTLGALSAWFDAFLDMLLNFDPFYFRAVGGVSVGVRFSMDLWLVTIHIAVEIGATLTVAGPPMAGMVHVDFWVFGFDIQFGGKMAEKPDKKTLLQFKELVFKTKSSSSSALPNNIFMSRLEGGALRELDDDNEDAGGWVALENAGEDTVSRRAEEAEKTTKPFIFNCDSGLVPPTEIKGQKKPPPSAGREAKTRTAEPRAPEKDKKKKKIWVVQPGTFAYSITFAFATSKGTLEDKRPGAAMPKQPLRKFKPEHDSIFALPMRLEKTMTVDATVRITQQKKLRFSCGG</sequence>
<proteinExistence type="predicted"/>
<accession>A0A9P1MB15</accession>
<comment type="caution">
    <text evidence="3">The sequence shown here is derived from an EMBL/GenBank/DDBJ whole genome shotgun (WGS) entry which is preliminary data.</text>
</comment>
<dbReference type="OrthoDB" id="5352492at2759"/>
<feature type="region of interest" description="Disordered" evidence="1">
    <location>
        <begin position="356"/>
        <end position="396"/>
    </location>
</feature>
<reference evidence="3" key="1">
    <citation type="submission" date="2022-11" db="EMBL/GenBank/DDBJ databases">
        <authorList>
            <person name="Scott C."/>
            <person name="Bruce N."/>
        </authorList>
    </citation>
    <scope>NUCLEOTIDE SEQUENCE</scope>
</reference>
<dbReference type="Pfam" id="PF20248">
    <property type="entry name" value="DUF6603"/>
    <property type="match status" value="1"/>
</dbReference>
<organism evidence="3 4">
    <name type="scientific">Parascedosporium putredinis</name>
    <dbReference type="NCBI Taxonomy" id="1442378"/>
    <lineage>
        <taxon>Eukaryota</taxon>
        <taxon>Fungi</taxon>
        <taxon>Dikarya</taxon>
        <taxon>Ascomycota</taxon>
        <taxon>Pezizomycotina</taxon>
        <taxon>Sordariomycetes</taxon>
        <taxon>Hypocreomycetidae</taxon>
        <taxon>Microascales</taxon>
        <taxon>Microascaceae</taxon>
        <taxon>Parascedosporium</taxon>
    </lineage>
</organism>
<dbReference type="Proteomes" id="UP000838763">
    <property type="component" value="Unassembled WGS sequence"/>
</dbReference>
<gene>
    <name evidence="3" type="ORF">PPNO1_LOCUS4625</name>
</gene>
<evidence type="ECO:0000259" key="2">
    <source>
        <dbReference type="Pfam" id="PF20248"/>
    </source>
</evidence>
<keyword evidence="4" id="KW-1185">Reference proteome</keyword>
<feature type="domain" description="DUF6603" evidence="2">
    <location>
        <begin position="100"/>
        <end position="309"/>
    </location>
</feature>
<evidence type="ECO:0000256" key="1">
    <source>
        <dbReference type="SAM" id="MobiDB-lite"/>
    </source>
</evidence>
<evidence type="ECO:0000313" key="4">
    <source>
        <dbReference type="Proteomes" id="UP000838763"/>
    </source>
</evidence>
<dbReference type="InterPro" id="IPR046538">
    <property type="entry name" value="DUF6603"/>
</dbReference>
<name>A0A9P1MB15_9PEZI</name>
<evidence type="ECO:0000313" key="3">
    <source>
        <dbReference type="EMBL" id="CAI4214898.1"/>
    </source>
</evidence>
<dbReference type="EMBL" id="CALLCH030000012">
    <property type="protein sequence ID" value="CAI4214898.1"/>
    <property type="molecule type" value="Genomic_DNA"/>
</dbReference>
<protein>
    <recommendedName>
        <fullName evidence="2">DUF6603 domain-containing protein</fullName>
    </recommendedName>
</protein>